<feature type="transmembrane region" description="Helical" evidence="3">
    <location>
        <begin position="73"/>
        <end position="90"/>
    </location>
</feature>
<feature type="transmembrane region" description="Helical" evidence="3">
    <location>
        <begin position="122"/>
        <end position="141"/>
    </location>
</feature>
<protein>
    <submittedName>
        <fullName evidence="5">Prepilin peptidase</fullName>
        <ecNumber evidence="5">3.4.23.43</ecNumber>
    </submittedName>
</protein>
<feature type="transmembrane region" description="Helical" evidence="3">
    <location>
        <begin position="153"/>
        <end position="175"/>
    </location>
</feature>
<dbReference type="Pfam" id="PF01478">
    <property type="entry name" value="Peptidase_A24"/>
    <property type="match status" value="1"/>
</dbReference>
<dbReference type="InterPro" id="IPR050882">
    <property type="entry name" value="Prepilin_peptidase/N-MTase"/>
</dbReference>
<keyword evidence="6" id="KW-1185">Reference proteome</keyword>
<proteinExistence type="inferred from homology"/>
<dbReference type="InterPro" id="IPR000045">
    <property type="entry name" value="Prepilin_IV_endopep_pep"/>
</dbReference>
<feature type="transmembrane region" description="Helical" evidence="3">
    <location>
        <begin position="97"/>
        <end position="116"/>
    </location>
</feature>
<keyword evidence="5" id="KW-0378">Hydrolase</keyword>
<name>A0ABY9V3Q1_9ACTN</name>
<sequence length="248" mass="24741">MQPLLIVLAAAYGAAAGLLLPRPLYRLAVEPEESWRGACPRGHALTGPARGWLGLARCSGCRDGERDYGAGPVPAAALTALVCGCLAAAVGARPELAVWLLLAPLGVLLTAVDLAVNRLPDVLTLPMAGGSAALLGAAALLPHSAGSWPRALLGGAVLGGGYLVLFLISPSGMGFGDVKLALTLGVALGWYGWDVLFVGAFAGLLLGCCGAVALVVTRRAGRKTAMAFGPFMILGAGAGLVLGALGAG</sequence>
<evidence type="ECO:0000313" key="6">
    <source>
        <dbReference type="Proteomes" id="UP001305606"/>
    </source>
</evidence>
<organism evidence="5 6">
    <name type="scientific">Streptomyces luomodiensis</name>
    <dbReference type="NCBI Taxonomy" id="3026192"/>
    <lineage>
        <taxon>Bacteria</taxon>
        <taxon>Bacillati</taxon>
        <taxon>Actinomycetota</taxon>
        <taxon>Actinomycetes</taxon>
        <taxon>Kitasatosporales</taxon>
        <taxon>Streptomycetaceae</taxon>
        <taxon>Streptomyces</taxon>
    </lineage>
</organism>
<dbReference type="EC" id="3.4.23.43" evidence="5"/>
<dbReference type="GO" id="GO:0004190">
    <property type="term" value="F:aspartic-type endopeptidase activity"/>
    <property type="evidence" value="ECO:0007669"/>
    <property type="project" value="UniProtKB-EC"/>
</dbReference>
<comment type="similarity">
    <text evidence="1 2">Belongs to the peptidase A24 family.</text>
</comment>
<accession>A0ABY9V3Q1</accession>
<dbReference type="PANTHER" id="PTHR30487">
    <property type="entry name" value="TYPE 4 PREPILIN-LIKE PROTEINS LEADER PEPTIDE-PROCESSING ENZYME"/>
    <property type="match status" value="1"/>
</dbReference>
<evidence type="ECO:0000256" key="1">
    <source>
        <dbReference type="ARBA" id="ARBA00005801"/>
    </source>
</evidence>
<evidence type="ECO:0000259" key="4">
    <source>
        <dbReference type="Pfam" id="PF01478"/>
    </source>
</evidence>
<feature type="transmembrane region" description="Helical" evidence="3">
    <location>
        <begin position="228"/>
        <end position="247"/>
    </location>
</feature>
<dbReference type="PRINTS" id="PR00864">
    <property type="entry name" value="PREPILNPTASE"/>
</dbReference>
<dbReference type="RefSeq" id="WP_311037314.1">
    <property type="nucleotide sequence ID" value="NZ_CP117522.1"/>
</dbReference>
<feature type="transmembrane region" description="Helical" evidence="3">
    <location>
        <begin position="195"/>
        <end position="216"/>
    </location>
</feature>
<feature type="domain" description="Prepilin type IV endopeptidase peptidase" evidence="4">
    <location>
        <begin position="101"/>
        <end position="206"/>
    </location>
</feature>
<gene>
    <name evidence="5" type="ORF">PS467_26315</name>
</gene>
<evidence type="ECO:0000313" key="5">
    <source>
        <dbReference type="EMBL" id="WNE98594.1"/>
    </source>
</evidence>
<dbReference type="Gene3D" id="1.20.120.1220">
    <property type="match status" value="1"/>
</dbReference>
<keyword evidence="3" id="KW-0472">Membrane</keyword>
<dbReference type="InterPro" id="IPR014032">
    <property type="entry name" value="Peptidase_A24A_bac"/>
</dbReference>
<keyword evidence="3" id="KW-0812">Transmembrane</keyword>
<reference evidence="5 6" key="1">
    <citation type="submission" date="2023-02" db="EMBL/GenBank/DDBJ databases">
        <title>Streptomyces sp. SCA4-21 with antifungal activity against Fusarium oxysporum f. sp. cubense, Streptomyces sp. SCA2-17 with antifungal activity against Fusarium oxysporum f. sp. cubense.</title>
        <authorList>
            <person name="Qi D."/>
        </authorList>
    </citation>
    <scope>NUCLEOTIDE SEQUENCE [LARGE SCALE GENOMIC DNA]</scope>
    <source>
        <strain evidence="5 6">SCA4-21</strain>
    </source>
</reference>
<keyword evidence="3" id="KW-1133">Transmembrane helix</keyword>
<evidence type="ECO:0000256" key="2">
    <source>
        <dbReference type="RuleBase" id="RU003793"/>
    </source>
</evidence>
<dbReference type="Proteomes" id="UP001305606">
    <property type="component" value="Chromosome"/>
</dbReference>
<evidence type="ECO:0000256" key="3">
    <source>
        <dbReference type="SAM" id="Phobius"/>
    </source>
</evidence>
<dbReference type="PANTHER" id="PTHR30487:SF0">
    <property type="entry name" value="PREPILIN LEADER PEPTIDASE_N-METHYLTRANSFERASE-RELATED"/>
    <property type="match status" value="1"/>
</dbReference>
<dbReference type="EMBL" id="CP117522">
    <property type="protein sequence ID" value="WNE98594.1"/>
    <property type="molecule type" value="Genomic_DNA"/>
</dbReference>